<dbReference type="SUPFAM" id="SSF53167">
    <property type="entry name" value="Purine and uridine phosphorylases"/>
    <property type="match status" value="1"/>
</dbReference>
<dbReference type="PANTHER" id="PTHR46832:SF1">
    <property type="entry name" value="5'-METHYLTHIOADENOSINE_S-ADENOSYLHOMOCYSTEINE NUCLEOSIDASE"/>
    <property type="match status" value="1"/>
</dbReference>
<organism evidence="2 3">
    <name type="scientific">Polymorphospora rubra</name>
    <dbReference type="NCBI Taxonomy" id="338584"/>
    <lineage>
        <taxon>Bacteria</taxon>
        <taxon>Bacillati</taxon>
        <taxon>Actinomycetota</taxon>
        <taxon>Actinomycetes</taxon>
        <taxon>Micromonosporales</taxon>
        <taxon>Micromonosporaceae</taxon>
        <taxon>Polymorphospora</taxon>
    </lineage>
</organism>
<evidence type="ECO:0000313" key="3">
    <source>
        <dbReference type="Proteomes" id="UP000680866"/>
    </source>
</evidence>
<proteinExistence type="predicted"/>
<dbReference type="Gene3D" id="3.40.50.1580">
    <property type="entry name" value="Nucleoside phosphorylase domain"/>
    <property type="match status" value="1"/>
</dbReference>
<sequence>MTHGPGDNVGIGNFGSGNMTFNGPVTGQSFWAAPNRPAAASKVDVGVLTVLKEEMRAVVNVLRTQRDYRPRRLDAGPLAHEARLPVEAGHLRIAAIQTLDRGPRSAGLSYQTLIQEYAPPVVLLVGIAGGVGRDVRIGDVVLSDEVVYYDARREAADGVHRRGQSQTVAASLGHRLNEFFAATGDTVPASDGSTFRVHRGPIGSGDAVITDRDSEIRHWLHTYNEKVLAVETEAAGVAQAFHEEMRRDSTPRGWLTVRGISDAADAEKGHSYHELASQHAAAAMLRLLPYLLFDPPAS</sequence>
<dbReference type="GO" id="GO:0008782">
    <property type="term" value="F:adenosylhomocysteine nucleosidase activity"/>
    <property type="evidence" value="ECO:0007669"/>
    <property type="project" value="TreeGrafter"/>
</dbReference>
<dbReference type="CDD" id="cd09008">
    <property type="entry name" value="MTAN"/>
    <property type="match status" value="1"/>
</dbReference>
<reference evidence="2" key="1">
    <citation type="submission" date="2020-08" db="EMBL/GenBank/DDBJ databases">
        <title>Whole genome shotgun sequence of Polymorphospora rubra NBRC 101157.</title>
        <authorList>
            <person name="Komaki H."/>
            <person name="Tamura T."/>
        </authorList>
    </citation>
    <scope>NUCLEOTIDE SEQUENCE</scope>
    <source>
        <strain evidence="2">NBRC 101157</strain>
    </source>
</reference>
<keyword evidence="3" id="KW-1185">Reference proteome</keyword>
<dbReference type="KEGG" id="pry:Prubr_51580"/>
<dbReference type="AlphaFoldDB" id="A0A810N497"/>
<dbReference type="EMBL" id="AP023359">
    <property type="protein sequence ID" value="BCJ68137.1"/>
    <property type="molecule type" value="Genomic_DNA"/>
</dbReference>
<name>A0A810N497_9ACTN</name>
<evidence type="ECO:0000313" key="2">
    <source>
        <dbReference type="EMBL" id="BCJ68137.1"/>
    </source>
</evidence>
<accession>A0A810N497</accession>
<evidence type="ECO:0000259" key="1">
    <source>
        <dbReference type="Pfam" id="PF01048"/>
    </source>
</evidence>
<dbReference type="GO" id="GO:0008930">
    <property type="term" value="F:methylthioadenosine nucleosidase activity"/>
    <property type="evidence" value="ECO:0007669"/>
    <property type="project" value="TreeGrafter"/>
</dbReference>
<feature type="domain" description="Nucleoside phosphorylase" evidence="1">
    <location>
        <begin position="45"/>
        <end position="288"/>
    </location>
</feature>
<dbReference type="Proteomes" id="UP000680866">
    <property type="component" value="Chromosome"/>
</dbReference>
<dbReference type="RefSeq" id="WP_212817428.1">
    <property type="nucleotide sequence ID" value="NZ_AP023359.1"/>
</dbReference>
<dbReference type="GO" id="GO:0009116">
    <property type="term" value="P:nucleoside metabolic process"/>
    <property type="evidence" value="ECO:0007669"/>
    <property type="project" value="InterPro"/>
</dbReference>
<dbReference type="InterPro" id="IPR035994">
    <property type="entry name" value="Nucleoside_phosphorylase_sf"/>
</dbReference>
<dbReference type="InterPro" id="IPR000845">
    <property type="entry name" value="Nucleoside_phosphorylase_d"/>
</dbReference>
<dbReference type="GO" id="GO:0019284">
    <property type="term" value="P:L-methionine salvage from S-adenosylmethionine"/>
    <property type="evidence" value="ECO:0007669"/>
    <property type="project" value="TreeGrafter"/>
</dbReference>
<dbReference type="Pfam" id="PF01048">
    <property type="entry name" value="PNP_UDP_1"/>
    <property type="match status" value="1"/>
</dbReference>
<protein>
    <recommendedName>
        <fullName evidence="1">Nucleoside phosphorylase domain-containing protein</fullName>
    </recommendedName>
</protein>
<gene>
    <name evidence="2" type="ORF">Prubr_51580</name>
</gene>
<dbReference type="PANTHER" id="PTHR46832">
    <property type="entry name" value="5'-METHYLTHIOADENOSINE/S-ADENOSYLHOMOCYSTEINE NUCLEOSIDASE"/>
    <property type="match status" value="1"/>
</dbReference>
<dbReference type="GO" id="GO:0005829">
    <property type="term" value="C:cytosol"/>
    <property type="evidence" value="ECO:0007669"/>
    <property type="project" value="TreeGrafter"/>
</dbReference>